<keyword evidence="1" id="KW-0479">Metal-binding</keyword>
<evidence type="ECO:0000313" key="5">
    <source>
        <dbReference type="EMBL" id="EHO41589.1"/>
    </source>
</evidence>
<dbReference type="GO" id="GO:0000287">
    <property type="term" value="F:magnesium ion binding"/>
    <property type="evidence" value="ECO:0007669"/>
    <property type="project" value="TreeGrafter"/>
</dbReference>
<dbReference type="InterPro" id="IPR006381">
    <property type="entry name" value="HAD-SF-IIB-MPGP"/>
</dbReference>
<dbReference type="HOGENOM" id="CLU_063016_0_0_0"/>
<evidence type="ECO:0000313" key="4">
    <source>
        <dbReference type="EMBL" id="APF17489.1"/>
    </source>
</evidence>
<dbReference type="GO" id="GO:0051479">
    <property type="term" value="P:mannosylglycerate biosynthetic process"/>
    <property type="evidence" value="ECO:0007669"/>
    <property type="project" value="InterPro"/>
</dbReference>
<keyword evidence="2" id="KW-0378">Hydrolase</keyword>
<dbReference type="Proteomes" id="UP000004671">
    <property type="component" value="Chromosome"/>
</dbReference>
<dbReference type="STRING" id="880073.Cabys_738"/>
<sequence length="272" mass="30703">MKNNWLIFTDLDGTLLDFDTYDFSDAVPALRLLKNKGIPVIPCTSKTFSEVLDLRKRLGINDPFIVENGSAIFFERNYFKKVHGGGEIEGFPVIVLGKARNEILAFFKALQARFSLNIKGFSEMTISEIQKHTGLKKAEAELAQNRMFSEPMVSFEKNDLSEMDGLLDFIQENGFRLLKGNRFYHLIGRCDKGLATQKLVQLFEDEYGKTFKTMGLGDSKNDLEMLAAVHQPIIIRKKDGSFVHLNAIDNVYITNEAGPAGWAEAIYKFVGK</sequence>
<evidence type="ECO:0000313" key="7">
    <source>
        <dbReference type="Proteomes" id="UP000183868"/>
    </source>
</evidence>
<reference evidence="4 7" key="2">
    <citation type="submission" date="2016-11" db="EMBL/GenBank/DDBJ databases">
        <title>Genomic analysis of Caldithrix abyssi and proposal of a novel bacterial phylum Caldithrichaeota.</title>
        <authorList>
            <person name="Kublanov I."/>
            <person name="Sigalova O."/>
            <person name="Gavrilov S."/>
            <person name="Lebedinsky A."/>
            <person name="Ivanova N."/>
            <person name="Daum C."/>
            <person name="Reddy T."/>
            <person name="Klenk H.P."/>
            <person name="Goker M."/>
            <person name="Reva O."/>
            <person name="Miroshnichenko M."/>
            <person name="Kyprides N."/>
            <person name="Woyke T."/>
            <person name="Gelfand M."/>
        </authorList>
    </citation>
    <scope>NUCLEOTIDE SEQUENCE [LARGE SCALE GENOMIC DNA]</scope>
    <source>
        <strain evidence="4 7">LF13</strain>
    </source>
</reference>
<evidence type="ECO:0000256" key="3">
    <source>
        <dbReference type="ARBA" id="ARBA00022842"/>
    </source>
</evidence>
<dbReference type="SFLD" id="SFLDG01142">
    <property type="entry name" value="C2.B.2:_Mannosyl-3-phosphoglyc"/>
    <property type="match status" value="1"/>
</dbReference>
<dbReference type="InterPro" id="IPR036412">
    <property type="entry name" value="HAD-like_sf"/>
</dbReference>
<dbReference type="InterPro" id="IPR023214">
    <property type="entry name" value="HAD_sf"/>
</dbReference>
<dbReference type="InterPro" id="IPR006379">
    <property type="entry name" value="HAD-SF_hydro_IIB"/>
</dbReference>
<dbReference type="NCBIfam" id="TIGR01486">
    <property type="entry name" value="HAD-SF-IIB-MPGP"/>
    <property type="match status" value="1"/>
</dbReference>
<dbReference type="EMBL" id="CP018099">
    <property type="protein sequence ID" value="APF17489.1"/>
    <property type="molecule type" value="Genomic_DNA"/>
</dbReference>
<organism evidence="5 6">
    <name type="scientific">Caldithrix abyssi DSM 13497</name>
    <dbReference type="NCBI Taxonomy" id="880073"/>
    <lineage>
        <taxon>Bacteria</taxon>
        <taxon>Pseudomonadati</taxon>
        <taxon>Calditrichota</taxon>
        <taxon>Calditrichia</taxon>
        <taxon>Calditrichales</taxon>
        <taxon>Calditrichaceae</taxon>
        <taxon>Caldithrix</taxon>
    </lineage>
</organism>
<dbReference type="NCBIfam" id="TIGR01484">
    <property type="entry name" value="HAD-SF-IIB"/>
    <property type="match status" value="1"/>
</dbReference>
<reference evidence="5 6" key="1">
    <citation type="submission" date="2011-09" db="EMBL/GenBank/DDBJ databases">
        <title>The permanent draft genome of Caldithrix abyssi DSM 13497.</title>
        <authorList>
            <consortium name="US DOE Joint Genome Institute (JGI-PGF)"/>
            <person name="Lucas S."/>
            <person name="Han J."/>
            <person name="Lapidus A."/>
            <person name="Bruce D."/>
            <person name="Goodwin L."/>
            <person name="Pitluck S."/>
            <person name="Peters L."/>
            <person name="Kyrpides N."/>
            <person name="Mavromatis K."/>
            <person name="Ivanova N."/>
            <person name="Mikhailova N."/>
            <person name="Chertkov O."/>
            <person name="Detter J.C."/>
            <person name="Tapia R."/>
            <person name="Han C."/>
            <person name="Land M."/>
            <person name="Hauser L."/>
            <person name="Markowitz V."/>
            <person name="Cheng J.-F."/>
            <person name="Hugenholtz P."/>
            <person name="Woyke T."/>
            <person name="Wu D."/>
            <person name="Spring S."/>
            <person name="Brambilla E."/>
            <person name="Klenk H.-P."/>
            <person name="Eisen J.A."/>
        </authorList>
    </citation>
    <scope>NUCLEOTIDE SEQUENCE [LARGE SCALE GENOMIC DNA]</scope>
    <source>
        <strain evidence="5 6">DSM 13497</strain>
    </source>
</reference>
<dbReference type="GO" id="GO:0050531">
    <property type="term" value="F:mannosyl-3-phosphoglycerate phosphatase activity"/>
    <property type="evidence" value="ECO:0007669"/>
    <property type="project" value="InterPro"/>
</dbReference>
<dbReference type="Gene3D" id="3.40.50.1000">
    <property type="entry name" value="HAD superfamily/HAD-like"/>
    <property type="match status" value="1"/>
</dbReference>
<proteinExistence type="predicted"/>
<evidence type="ECO:0000313" key="6">
    <source>
        <dbReference type="Proteomes" id="UP000004671"/>
    </source>
</evidence>
<dbReference type="Pfam" id="PF08282">
    <property type="entry name" value="Hydrolase_3"/>
    <property type="match status" value="1"/>
</dbReference>
<dbReference type="OrthoDB" id="193379at2"/>
<keyword evidence="6" id="KW-1185">Reference proteome</keyword>
<keyword evidence="3" id="KW-0460">Magnesium</keyword>
<dbReference type="SFLD" id="SFLDG01140">
    <property type="entry name" value="C2.B:_Phosphomannomutase_and_P"/>
    <property type="match status" value="1"/>
</dbReference>
<dbReference type="InParanoid" id="H1XU99"/>
<dbReference type="Gene3D" id="3.30.980.20">
    <property type="entry name" value="Putative mannosyl-3-phosphoglycerate phosphatase, domain 2"/>
    <property type="match status" value="1"/>
</dbReference>
<protein>
    <submittedName>
        <fullName evidence="4 5">Mannosyl-3-phosphoglycerate phosphatase</fullName>
    </submittedName>
</protein>
<name>H1XU99_CALAY</name>
<dbReference type="EMBL" id="CM001402">
    <property type="protein sequence ID" value="EHO41589.1"/>
    <property type="molecule type" value="Genomic_DNA"/>
</dbReference>
<dbReference type="SFLD" id="SFLDS00003">
    <property type="entry name" value="Haloacid_Dehalogenase"/>
    <property type="match status" value="1"/>
</dbReference>
<dbReference type="Proteomes" id="UP000183868">
    <property type="component" value="Chromosome"/>
</dbReference>
<dbReference type="SUPFAM" id="SSF56784">
    <property type="entry name" value="HAD-like"/>
    <property type="match status" value="1"/>
</dbReference>
<dbReference type="PaxDb" id="880073-Calab_1975"/>
<dbReference type="AlphaFoldDB" id="H1XU99"/>
<evidence type="ECO:0000256" key="2">
    <source>
        <dbReference type="ARBA" id="ARBA00022801"/>
    </source>
</evidence>
<gene>
    <name evidence="4" type="ORF">Cabys_738</name>
    <name evidence="5" type="ORF">Calab_1975</name>
</gene>
<dbReference type="PANTHER" id="PTHR10000">
    <property type="entry name" value="PHOSPHOSERINE PHOSPHATASE"/>
    <property type="match status" value="1"/>
</dbReference>
<dbReference type="RefSeq" id="WP_006928753.1">
    <property type="nucleotide sequence ID" value="NZ_CM001402.1"/>
</dbReference>
<accession>H1XU99</accession>
<dbReference type="PANTHER" id="PTHR10000:SF8">
    <property type="entry name" value="HAD SUPERFAMILY HYDROLASE-LIKE, TYPE 3"/>
    <property type="match status" value="1"/>
</dbReference>
<dbReference type="GO" id="GO:0005829">
    <property type="term" value="C:cytosol"/>
    <property type="evidence" value="ECO:0007669"/>
    <property type="project" value="TreeGrafter"/>
</dbReference>
<dbReference type="FunCoup" id="H1XU99">
    <property type="interactions" value="18"/>
</dbReference>
<dbReference type="eggNOG" id="COG3769">
    <property type="taxonomic scope" value="Bacteria"/>
</dbReference>
<evidence type="ECO:0000256" key="1">
    <source>
        <dbReference type="ARBA" id="ARBA00022723"/>
    </source>
</evidence>
<dbReference type="KEGG" id="caby:Cabys_738"/>